<dbReference type="EMBL" id="JADBDZ010000001">
    <property type="protein sequence ID" value="MBE1533491.1"/>
    <property type="molecule type" value="Genomic_DNA"/>
</dbReference>
<name>A0ABR9JT09_9ACTN</name>
<evidence type="ECO:0000256" key="1">
    <source>
        <dbReference type="SAM" id="Phobius"/>
    </source>
</evidence>
<keyword evidence="1" id="KW-1133">Transmembrane helix</keyword>
<keyword evidence="1" id="KW-0812">Transmembrane</keyword>
<evidence type="ECO:0000313" key="3">
    <source>
        <dbReference type="Proteomes" id="UP000627838"/>
    </source>
</evidence>
<feature type="transmembrane region" description="Helical" evidence="1">
    <location>
        <begin position="12"/>
        <end position="29"/>
    </location>
</feature>
<dbReference type="RefSeq" id="WP_192760040.1">
    <property type="nucleotide sequence ID" value="NZ_JADBDZ010000001.1"/>
</dbReference>
<dbReference type="Proteomes" id="UP000627838">
    <property type="component" value="Unassembled WGS sequence"/>
</dbReference>
<feature type="transmembrane region" description="Helical" evidence="1">
    <location>
        <begin position="72"/>
        <end position="93"/>
    </location>
</feature>
<reference evidence="2 3" key="1">
    <citation type="submission" date="2020-10" db="EMBL/GenBank/DDBJ databases">
        <title>Sequencing the genomes of 1000 actinobacteria strains.</title>
        <authorList>
            <person name="Klenk H.-P."/>
        </authorList>
    </citation>
    <scope>NUCLEOTIDE SEQUENCE [LARGE SCALE GENOMIC DNA]</scope>
    <source>
        <strain evidence="2 3">DSM 46744</strain>
    </source>
</reference>
<protein>
    <submittedName>
        <fullName evidence="2">Peptidoglycan/LPS O-acetylase OafA/YrhL</fullName>
    </submittedName>
</protein>
<accession>A0ABR9JT09</accession>
<gene>
    <name evidence="2" type="ORF">H4W34_003324</name>
</gene>
<feature type="transmembrane region" description="Helical" evidence="1">
    <location>
        <begin position="41"/>
        <end position="60"/>
    </location>
</feature>
<proteinExistence type="predicted"/>
<evidence type="ECO:0000313" key="2">
    <source>
        <dbReference type="EMBL" id="MBE1533491.1"/>
    </source>
</evidence>
<organism evidence="2 3">
    <name type="scientific">Actinomadura algeriensis</name>
    <dbReference type="NCBI Taxonomy" id="1679523"/>
    <lineage>
        <taxon>Bacteria</taxon>
        <taxon>Bacillati</taxon>
        <taxon>Actinomycetota</taxon>
        <taxon>Actinomycetes</taxon>
        <taxon>Streptosporangiales</taxon>
        <taxon>Thermomonosporaceae</taxon>
        <taxon>Actinomadura</taxon>
    </lineage>
</organism>
<keyword evidence="3" id="KW-1185">Reference proteome</keyword>
<sequence length="109" mass="11336">MVFDAGGLSYGLQLAAFFLGAGGMMLMFYRWRLHGDTRARVLVLIAFAIWAIAVGVASVTDSGTRLGGPGSWVAGLALLVGFVGGVITLLSTYHGSQDGSSPSTSPTRR</sequence>
<keyword evidence="1" id="KW-0472">Membrane</keyword>
<comment type="caution">
    <text evidence="2">The sequence shown here is derived from an EMBL/GenBank/DDBJ whole genome shotgun (WGS) entry which is preliminary data.</text>
</comment>